<evidence type="ECO:0000313" key="2">
    <source>
        <dbReference type="EMBL" id="JAP95698.1"/>
    </source>
</evidence>
<accession>A0A146KHT7</accession>
<name>A0A146KHT7_9EUKA</name>
<gene>
    <name evidence="2" type="ORF">TPC1_11216</name>
</gene>
<reference evidence="2" key="1">
    <citation type="submission" date="2015-07" db="EMBL/GenBank/DDBJ databases">
        <title>Adaptation to a free-living lifestyle via gene acquisitions in the diplomonad Trepomonas sp. PC1.</title>
        <authorList>
            <person name="Xu F."/>
            <person name="Jerlstrom-Hultqvist J."/>
            <person name="Kolisko M."/>
            <person name="Simpson A.G.B."/>
            <person name="Roger A.J."/>
            <person name="Svard S.G."/>
            <person name="Andersson J.O."/>
        </authorList>
    </citation>
    <scope>NUCLEOTIDE SEQUENCE</scope>
    <source>
        <strain evidence="2">PC1</strain>
    </source>
</reference>
<dbReference type="AlphaFoldDB" id="A0A146KHT7"/>
<feature type="non-terminal residue" evidence="2">
    <location>
        <position position="316"/>
    </location>
</feature>
<feature type="non-terminal residue" evidence="2">
    <location>
        <position position="1"/>
    </location>
</feature>
<dbReference type="EMBL" id="GDID01000908">
    <property type="protein sequence ID" value="JAP95698.1"/>
    <property type="molecule type" value="Transcribed_RNA"/>
</dbReference>
<proteinExistence type="predicted"/>
<sequence>QINFQERHYEITDLTVQTQKEVKSLIYNLKSMNESAIANQFLHLKDDIAKRMVYVMFEPLLNCDPLTDHKVPKSLLPLYLDMINKCVDEIQSQSEDIIREQIIQAFGRTYKSEIETKYRLQQKIDILEIELHKFQNQAAVQSTIISNLQQSIGSEKTRFMKEIQIMKEQFYQKGRMGGKYEPDITEIPQVPEAQIQNADQMRSKTTKEMKTEATKREAEVKLLKHQCQVQQKQIQELEEIKIQKQILQEEYTAVCEEFEAHKKESTIQNAHQLDEINSLNLKQEEFEAEIDNLNKEVELLTSKNADLNQKVKEFEP</sequence>
<feature type="coiled-coil region" evidence="1">
    <location>
        <begin position="220"/>
        <end position="310"/>
    </location>
</feature>
<organism evidence="2">
    <name type="scientific">Trepomonas sp. PC1</name>
    <dbReference type="NCBI Taxonomy" id="1076344"/>
    <lineage>
        <taxon>Eukaryota</taxon>
        <taxon>Metamonada</taxon>
        <taxon>Diplomonadida</taxon>
        <taxon>Hexamitidae</taxon>
        <taxon>Hexamitinae</taxon>
        <taxon>Trepomonas</taxon>
    </lineage>
</organism>
<protein>
    <submittedName>
        <fullName evidence="2">Uncharacterized protein</fullName>
    </submittedName>
</protein>
<keyword evidence="1" id="KW-0175">Coiled coil</keyword>
<evidence type="ECO:0000256" key="1">
    <source>
        <dbReference type="SAM" id="Coils"/>
    </source>
</evidence>